<dbReference type="EMBL" id="CATQJA010002622">
    <property type="protein sequence ID" value="CAJ0573763.1"/>
    <property type="molecule type" value="Genomic_DNA"/>
</dbReference>
<evidence type="ECO:0000256" key="4">
    <source>
        <dbReference type="ARBA" id="ARBA00022989"/>
    </source>
</evidence>
<dbReference type="GO" id="GO:0016020">
    <property type="term" value="C:membrane"/>
    <property type="evidence" value="ECO:0007669"/>
    <property type="project" value="UniProtKB-SubCell"/>
</dbReference>
<dbReference type="Gene3D" id="3.40.50.1000">
    <property type="entry name" value="HAD superfamily/HAD-like"/>
    <property type="match status" value="1"/>
</dbReference>
<dbReference type="InterPro" id="IPR036412">
    <property type="entry name" value="HAD-like_sf"/>
</dbReference>
<evidence type="ECO:0000313" key="8">
    <source>
        <dbReference type="Proteomes" id="UP001177023"/>
    </source>
</evidence>
<dbReference type="InterPro" id="IPR007248">
    <property type="entry name" value="Mpv17_PMP22"/>
</dbReference>
<proteinExistence type="inferred from homology"/>
<feature type="compositionally biased region" description="Polar residues" evidence="6">
    <location>
        <begin position="49"/>
        <end position="64"/>
    </location>
</feature>
<dbReference type="AlphaFoldDB" id="A0AA36G2R6"/>
<reference evidence="7" key="1">
    <citation type="submission" date="2023-06" db="EMBL/GenBank/DDBJ databases">
        <authorList>
            <person name="Delattre M."/>
        </authorList>
    </citation>
    <scope>NUCLEOTIDE SEQUENCE</scope>
    <source>
        <strain evidence="7">AF72</strain>
    </source>
</reference>
<dbReference type="Proteomes" id="UP001177023">
    <property type="component" value="Unassembled WGS sequence"/>
</dbReference>
<organism evidence="7 8">
    <name type="scientific">Mesorhabditis spiculigera</name>
    <dbReference type="NCBI Taxonomy" id="96644"/>
    <lineage>
        <taxon>Eukaryota</taxon>
        <taxon>Metazoa</taxon>
        <taxon>Ecdysozoa</taxon>
        <taxon>Nematoda</taxon>
        <taxon>Chromadorea</taxon>
        <taxon>Rhabditida</taxon>
        <taxon>Rhabditina</taxon>
        <taxon>Rhabditomorpha</taxon>
        <taxon>Rhabditoidea</taxon>
        <taxon>Rhabditidae</taxon>
        <taxon>Mesorhabditinae</taxon>
        <taxon>Mesorhabditis</taxon>
    </lineage>
</organism>
<comment type="caution">
    <text evidence="7">The sequence shown here is derived from an EMBL/GenBank/DDBJ whole genome shotgun (WGS) entry which is preliminary data.</text>
</comment>
<accession>A0AA36G2R6</accession>
<keyword evidence="5" id="KW-0472">Membrane</keyword>
<dbReference type="Pfam" id="PF04117">
    <property type="entry name" value="Mpv17_PMP22"/>
    <property type="match status" value="1"/>
</dbReference>
<dbReference type="SUPFAM" id="SSF56784">
    <property type="entry name" value="HAD-like"/>
    <property type="match status" value="1"/>
</dbReference>
<keyword evidence="8" id="KW-1185">Reference proteome</keyword>
<comment type="similarity">
    <text evidence="2">Belongs to the peroxisomal membrane protein PXMP2/4 family.</text>
</comment>
<keyword evidence="3" id="KW-0812">Transmembrane</keyword>
<dbReference type="InterPro" id="IPR023214">
    <property type="entry name" value="HAD_sf"/>
</dbReference>
<gene>
    <name evidence="7" type="ORF">MSPICULIGERA_LOCUS12112</name>
</gene>
<evidence type="ECO:0000313" key="7">
    <source>
        <dbReference type="EMBL" id="CAJ0573763.1"/>
    </source>
</evidence>
<feature type="non-terminal residue" evidence="7">
    <location>
        <position position="627"/>
    </location>
</feature>
<evidence type="ECO:0000256" key="1">
    <source>
        <dbReference type="ARBA" id="ARBA00004141"/>
    </source>
</evidence>
<comment type="subcellular location">
    <subcellularLocation>
        <location evidence="1">Membrane</location>
        <topology evidence="1">Multi-pass membrane protein</topology>
    </subcellularLocation>
</comment>
<evidence type="ECO:0000256" key="5">
    <source>
        <dbReference type="ARBA" id="ARBA00023136"/>
    </source>
</evidence>
<feature type="compositionally biased region" description="Basic and acidic residues" evidence="6">
    <location>
        <begin position="37"/>
        <end position="46"/>
    </location>
</feature>
<protein>
    <submittedName>
        <fullName evidence="7">Uncharacterized protein</fullName>
    </submittedName>
</protein>
<evidence type="ECO:0000256" key="6">
    <source>
        <dbReference type="SAM" id="MobiDB-lite"/>
    </source>
</evidence>
<keyword evidence="4" id="KW-1133">Transmembrane helix</keyword>
<sequence>MQSSDRFDVNKTLDEITAGNRALKRQRSGGRSSRGGIEGRWEHDMYHSPGTSASSSKTQTTMSRKSSESSEGDPSARAVTVSILKDTGTKVQLMLKAQGLKRRKSFFGDIIKIFKKPSSPSRLLSNGKFTKFDLKDYGLNFVLEVETMKRKKKGNANRTETFVCEVKQFPTQINPDSAEFEILEPASGECFILMTLIKTSDLNVSWKEFLDSNAIVLLGEPLHWESALQFLLDVLITDGDPAGLKYKRGNVTHSNLPLLACNVDMVWMAEKGVNLPRIGHGSFLTCLEAMYSRLMGRDLKYTAVLGKPAEVSYLHATHCLQDMAFDMKRPAPKTIYVIGDNPLSDILGANLYNRYLQHGGRARFDHIELAKLEEQSPDDKPVEHRVRENIERCLSVLVETGVYLEGCKINGTVLPISKLVQELTDQERTELEMPGFVEPDLFAAVEMILQREQLALLVNTCGSICTLGGGDILQQLMHKEWVPGDPTKPWDRMRTARMASIGLLQGPMLYYLYRWMDFNVKYRGGRLSIVLQKVFLDTATAPMFSGTTIIGTALLEGKTLRSAVKEYCTKYPQIFILDLCTWPPFQFINFWFLPNQWRVLYTNVIQLCYNTVMSYIKHHDEKLFKFI</sequence>
<name>A0AA36G2R6_9BILA</name>
<dbReference type="PANTHER" id="PTHR11266">
    <property type="entry name" value="PEROXISOMAL MEMBRANE PROTEIN 2, PXMP2 MPV17"/>
    <property type="match status" value="1"/>
</dbReference>
<evidence type="ECO:0000256" key="2">
    <source>
        <dbReference type="ARBA" id="ARBA00006824"/>
    </source>
</evidence>
<evidence type="ECO:0000256" key="3">
    <source>
        <dbReference type="ARBA" id="ARBA00022692"/>
    </source>
</evidence>
<feature type="compositionally biased region" description="Basic and acidic residues" evidence="6">
    <location>
        <begin position="1"/>
        <end position="14"/>
    </location>
</feature>
<dbReference type="PANTHER" id="PTHR11266:SF8">
    <property type="entry name" value="MPV17-LIKE PROTEIN 2"/>
    <property type="match status" value="1"/>
</dbReference>
<dbReference type="GO" id="GO:0005739">
    <property type="term" value="C:mitochondrion"/>
    <property type="evidence" value="ECO:0007669"/>
    <property type="project" value="TreeGrafter"/>
</dbReference>
<feature type="region of interest" description="Disordered" evidence="6">
    <location>
        <begin position="1"/>
        <end position="77"/>
    </location>
</feature>
<dbReference type="GO" id="GO:0061668">
    <property type="term" value="P:mitochondrial ribosome assembly"/>
    <property type="evidence" value="ECO:0007669"/>
    <property type="project" value="TreeGrafter"/>
</dbReference>